<dbReference type="Proteomes" id="UP000290287">
    <property type="component" value="Unassembled WGS sequence"/>
</dbReference>
<organism evidence="2 3">
    <name type="scientific">Veronia nyctiphanis</name>
    <dbReference type="NCBI Taxonomy" id="1278244"/>
    <lineage>
        <taxon>Bacteria</taxon>
        <taxon>Pseudomonadati</taxon>
        <taxon>Pseudomonadota</taxon>
        <taxon>Gammaproteobacteria</taxon>
        <taxon>Vibrionales</taxon>
        <taxon>Vibrionaceae</taxon>
        <taxon>Veronia</taxon>
    </lineage>
</organism>
<dbReference type="EMBL" id="PEIB01000006">
    <property type="protein sequence ID" value="RXJ73769.1"/>
    <property type="molecule type" value="Genomic_DNA"/>
</dbReference>
<evidence type="ECO:0000256" key="1">
    <source>
        <dbReference type="SAM" id="SignalP"/>
    </source>
</evidence>
<name>A0A4Q0YX00_9GAMM</name>
<proteinExistence type="predicted"/>
<evidence type="ECO:0000313" key="2">
    <source>
        <dbReference type="EMBL" id="RXJ73769.1"/>
    </source>
</evidence>
<keyword evidence="1" id="KW-0732">Signal</keyword>
<gene>
    <name evidence="2" type="ORF">CS022_07090</name>
</gene>
<dbReference type="RefSeq" id="WP_129121702.1">
    <property type="nucleotide sequence ID" value="NZ_PEIB01000006.1"/>
</dbReference>
<dbReference type="OrthoDB" id="5902984at2"/>
<feature type="signal peptide" evidence="1">
    <location>
        <begin position="1"/>
        <end position="19"/>
    </location>
</feature>
<feature type="chain" id="PRO_5020625348" description="Outer membrane protein beta-barrel domain-containing protein" evidence="1">
    <location>
        <begin position="20"/>
        <end position="152"/>
    </location>
</feature>
<keyword evidence="3" id="KW-1185">Reference proteome</keyword>
<reference evidence="2 3" key="1">
    <citation type="submission" date="2017-10" db="EMBL/GenBank/DDBJ databases">
        <title>Nyctiphanis sp. nov., isolated from the stomach of the euphausiid Nyctiphanes simplex (Hansen, 1911) in the Gulf of California.</title>
        <authorList>
            <person name="Gomez-Gil B."/>
            <person name="Aguilar-Mendez M."/>
            <person name="Lopez-Cortes A."/>
            <person name="Gomez-Gutierrez J."/>
            <person name="Roque A."/>
            <person name="Lang E."/>
            <person name="Gonzalez-Castillo A."/>
        </authorList>
    </citation>
    <scope>NUCLEOTIDE SEQUENCE [LARGE SCALE GENOMIC DNA]</scope>
    <source>
        <strain evidence="2 3">CAIM 600</strain>
    </source>
</reference>
<evidence type="ECO:0008006" key="4">
    <source>
        <dbReference type="Google" id="ProtNLM"/>
    </source>
</evidence>
<dbReference type="AlphaFoldDB" id="A0A4Q0YX00"/>
<evidence type="ECO:0000313" key="3">
    <source>
        <dbReference type="Proteomes" id="UP000290287"/>
    </source>
</evidence>
<comment type="caution">
    <text evidence="2">The sequence shown here is derived from an EMBL/GenBank/DDBJ whole genome shotgun (WGS) entry which is preliminary data.</text>
</comment>
<protein>
    <recommendedName>
        <fullName evidence="4">Outer membrane protein beta-barrel domain-containing protein</fullName>
    </recommendedName>
</protein>
<accession>A0A4Q0YX00</accession>
<sequence length="152" mass="16360">MKHVLLASLFALGTTAAHAADEQQVDKELSPWVTSSLQAGNAGFDSWTLTTGYHYPLMEQVNVFVATEVTLAAKDSASRGLLSGIEYNFGDILSIKGEVQAQKENSSTEGIIGMSTQLSITEDMNLEAALDYAFTEDADNTTQYKLGVGVKF</sequence>